<organism evidence="3 4">
    <name type="scientific">Geomesophilobacter sediminis</name>
    <dbReference type="NCBI Taxonomy" id="2798584"/>
    <lineage>
        <taxon>Bacteria</taxon>
        <taxon>Pseudomonadati</taxon>
        <taxon>Thermodesulfobacteriota</taxon>
        <taxon>Desulfuromonadia</taxon>
        <taxon>Geobacterales</taxon>
        <taxon>Geobacteraceae</taxon>
        <taxon>Geomesophilobacter</taxon>
    </lineage>
</organism>
<dbReference type="PANTHER" id="PTHR40252">
    <property type="entry name" value="BLR0328 PROTEIN"/>
    <property type="match status" value="1"/>
</dbReference>
<dbReference type="SMART" id="SM00897">
    <property type="entry name" value="FIST"/>
    <property type="match status" value="1"/>
</dbReference>
<gene>
    <name evidence="3" type="ORF">JFN93_07985</name>
</gene>
<reference evidence="3" key="1">
    <citation type="submission" date="2020-12" db="EMBL/GenBank/DDBJ databases">
        <title>Geomonas sp. Red875, isolated from river sediment.</title>
        <authorList>
            <person name="Xu Z."/>
            <person name="Zhang Z."/>
            <person name="Masuda Y."/>
            <person name="Itoh H."/>
            <person name="Senoo K."/>
        </authorList>
    </citation>
    <scope>NUCLEOTIDE SEQUENCE</scope>
    <source>
        <strain evidence="3">Red875</strain>
    </source>
</reference>
<dbReference type="InterPro" id="IPR019494">
    <property type="entry name" value="FIST_C"/>
</dbReference>
<evidence type="ECO:0000313" key="3">
    <source>
        <dbReference type="EMBL" id="MBJ6724642.1"/>
    </source>
</evidence>
<feature type="domain" description="FIST C-domain" evidence="2">
    <location>
        <begin position="232"/>
        <end position="379"/>
    </location>
</feature>
<dbReference type="SMART" id="SM01204">
    <property type="entry name" value="FIST_C"/>
    <property type="match status" value="1"/>
</dbReference>
<protein>
    <submittedName>
        <fullName evidence="3">FIST C-terminal domain-containing protein</fullName>
    </submittedName>
</protein>
<dbReference type="Pfam" id="PF10442">
    <property type="entry name" value="FIST_C"/>
    <property type="match status" value="1"/>
</dbReference>
<comment type="caution">
    <text evidence="3">The sequence shown here is derived from an EMBL/GenBank/DDBJ whole genome shotgun (WGS) entry which is preliminary data.</text>
</comment>
<dbReference type="AlphaFoldDB" id="A0A8J7LYE1"/>
<dbReference type="Proteomes" id="UP000636888">
    <property type="component" value="Unassembled WGS sequence"/>
</dbReference>
<dbReference type="Pfam" id="PF08495">
    <property type="entry name" value="FIST"/>
    <property type="match status" value="1"/>
</dbReference>
<dbReference type="EMBL" id="JAEMHM010000005">
    <property type="protein sequence ID" value="MBJ6724642.1"/>
    <property type="molecule type" value="Genomic_DNA"/>
</dbReference>
<name>A0A8J7LYE1_9BACT</name>
<evidence type="ECO:0000313" key="4">
    <source>
        <dbReference type="Proteomes" id="UP000636888"/>
    </source>
</evidence>
<dbReference type="PANTHER" id="PTHR40252:SF2">
    <property type="entry name" value="BLR0328 PROTEIN"/>
    <property type="match status" value="1"/>
</dbReference>
<dbReference type="InterPro" id="IPR013702">
    <property type="entry name" value="FIST_domain_N"/>
</dbReference>
<evidence type="ECO:0000259" key="2">
    <source>
        <dbReference type="SMART" id="SM01204"/>
    </source>
</evidence>
<evidence type="ECO:0000259" key="1">
    <source>
        <dbReference type="SMART" id="SM00897"/>
    </source>
</evidence>
<sequence>MATAVGVGFSTQRNSVEAGREAARAAMLQVAMARPDFVFVFATVGHEQQALLRSVREVTGGAPLSGCSGEGVITWGMVDESNFTVAVMAIKSDEMRFGNVSVNGDGRSARQVGRALAEETYRVLAPDSFACFVFADGLAFDFEPLLRAFEGGLPKDQRLPVFGGLSADNWISRKTYQYHNDEASSGTVSCVILSGTAQVAWGVNHGCTPVGTKRIITRCKGNVIYEIDGIPALEAIREYVEGDLNHHWNKLSLNLCLGFRLPQHLQTGYNEYVIRYMMAKDDRAGSVTIQSDVENGTELWITRRDKELMHEGLKSTTERITGQMGGRPPKFVLQFECVGRGRVLFREQEKLELLTQLQTRLGTALPWIGFYSYGEIAPISGCNYLHNFSAVVVSVY</sequence>
<accession>A0A8J7LYE1</accession>
<keyword evidence="4" id="KW-1185">Reference proteome</keyword>
<proteinExistence type="predicted"/>
<feature type="domain" description="FIST" evidence="1">
    <location>
        <begin position="34"/>
        <end position="231"/>
    </location>
</feature>